<comment type="caution">
    <text evidence="1">The sequence shown here is derived from an EMBL/GenBank/DDBJ whole genome shotgun (WGS) entry which is preliminary data.</text>
</comment>
<evidence type="ECO:0000313" key="1">
    <source>
        <dbReference type="EMBL" id="GMR32966.1"/>
    </source>
</evidence>
<organism evidence="1 2">
    <name type="scientific">Pristionchus mayeri</name>
    <dbReference type="NCBI Taxonomy" id="1317129"/>
    <lineage>
        <taxon>Eukaryota</taxon>
        <taxon>Metazoa</taxon>
        <taxon>Ecdysozoa</taxon>
        <taxon>Nematoda</taxon>
        <taxon>Chromadorea</taxon>
        <taxon>Rhabditida</taxon>
        <taxon>Rhabditina</taxon>
        <taxon>Diplogasteromorpha</taxon>
        <taxon>Diplogasteroidea</taxon>
        <taxon>Neodiplogasteridae</taxon>
        <taxon>Pristionchus</taxon>
    </lineage>
</organism>
<feature type="non-terminal residue" evidence="1">
    <location>
        <position position="1"/>
    </location>
</feature>
<dbReference type="AlphaFoldDB" id="A0AAN4Z5N1"/>
<dbReference type="EMBL" id="BTRK01000001">
    <property type="protein sequence ID" value="GMR32966.1"/>
    <property type="molecule type" value="Genomic_DNA"/>
</dbReference>
<evidence type="ECO:0000313" key="2">
    <source>
        <dbReference type="Proteomes" id="UP001328107"/>
    </source>
</evidence>
<keyword evidence="2" id="KW-1185">Reference proteome</keyword>
<gene>
    <name evidence="1" type="ORF">PMAYCL1PPCAC_03161</name>
</gene>
<protein>
    <submittedName>
        <fullName evidence="1">Uncharacterized protein</fullName>
    </submittedName>
</protein>
<sequence length="97" mass="11877">HFRNHIGRLKGVKILKTTRRSMWEKEERTKMKMMDEAVREIGRLTERSQWARPGLHHQSIDWSMFTHLLTRHLRATQRAINRSLLRPEDRHRRSQQQ</sequence>
<proteinExistence type="predicted"/>
<name>A0AAN4Z5N1_9BILA</name>
<reference evidence="2" key="1">
    <citation type="submission" date="2022-10" db="EMBL/GenBank/DDBJ databases">
        <title>Genome assembly of Pristionchus species.</title>
        <authorList>
            <person name="Yoshida K."/>
            <person name="Sommer R.J."/>
        </authorList>
    </citation>
    <scope>NUCLEOTIDE SEQUENCE [LARGE SCALE GENOMIC DNA]</scope>
    <source>
        <strain evidence="2">RS5460</strain>
    </source>
</reference>
<accession>A0AAN4Z5N1</accession>
<dbReference type="Proteomes" id="UP001328107">
    <property type="component" value="Unassembled WGS sequence"/>
</dbReference>